<dbReference type="RefSeq" id="WP_053946184.1">
    <property type="nucleotide sequence ID" value="NZ_CP012622.1"/>
</dbReference>
<dbReference type="Proteomes" id="UP000063919">
    <property type="component" value="Chromosome"/>
</dbReference>
<protein>
    <submittedName>
        <fullName evidence="1">Uncharacterized protein</fullName>
    </submittedName>
</protein>
<dbReference type="EMBL" id="CP012622">
    <property type="protein sequence ID" value="ALD66425.1"/>
    <property type="molecule type" value="Genomic_DNA"/>
</dbReference>
<accession>A0A0M4K1F2</accession>
<dbReference type="PATRIC" id="fig|362837.3.peg.530"/>
<name>A0A0M4K1F2_9MOLU</name>
<gene>
    <name evidence="1" type="ORF">SCANT_v1c05190</name>
</gene>
<reference evidence="1 2" key="1">
    <citation type="journal article" date="2015" name="Genome Announc.">
        <title>Complete Genome Sequence of Spiroplasma cantharicola CC-1T (DSM 21588), a Bacterium Isolated from Soldier Beetle (Cantharis carolinus).</title>
        <authorList>
            <person name="Lo W.S."/>
            <person name="Liu P.Y."/>
            <person name="Kuo C.H."/>
        </authorList>
    </citation>
    <scope>NUCLEOTIDE SEQUENCE [LARGE SCALE GENOMIC DNA]</scope>
    <source>
        <strain evidence="1 2">CC-1</strain>
    </source>
</reference>
<evidence type="ECO:0000313" key="1">
    <source>
        <dbReference type="EMBL" id="ALD66425.1"/>
    </source>
</evidence>
<sequence>MSKKIFDLNRELKFDLDYVYFNQGISDCLHDNLAEDKRDSYFKCTKCFTIFTFESMKQALKFQKRILKDFDFELAENNYKLLRNGDNNEQ</sequence>
<dbReference type="AlphaFoldDB" id="A0A0M4K1F2"/>
<evidence type="ECO:0000313" key="2">
    <source>
        <dbReference type="Proteomes" id="UP000063919"/>
    </source>
</evidence>
<dbReference type="STRING" id="362837.SCANT_v1c05190"/>
<dbReference type="OrthoDB" id="390172at2"/>
<keyword evidence="2" id="KW-1185">Reference proteome</keyword>
<proteinExistence type="predicted"/>
<dbReference type="KEGG" id="scj:SCANT_v1c05190"/>
<organism evidence="1 2">
    <name type="scientific">Spiroplasma cantharicola</name>
    <dbReference type="NCBI Taxonomy" id="362837"/>
    <lineage>
        <taxon>Bacteria</taxon>
        <taxon>Bacillati</taxon>
        <taxon>Mycoplasmatota</taxon>
        <taxon>Mollicutes</taxon>
        <taxon>Entomoplasmatales</taxon>
        <taxon>Spiroplasmataceae</taxon>
        <taxon>Spiroplasma</taxon>
    </lineage>
</organism>